<evidence type="ECO:0000259" key="1">
    <source>
        <dbReference type="Pfam" id="PF01609"/>
    </source>
</evidence>
<dbReference type="GO" id="GO:0004803">
    <property type="term" value="F:transposase activity"/>
    <property type="evidence" value="ECO:0007669"/>
    <property type="project" value="InterPro"/>
</dbReference>
<gene>
    <name evidence="3" type="ORF">AAA799P11_01432</name>
</gene>
<dbReference type="GO" id="GO:0006313">
    <property type="term" value="P:DNA transposition"/>
    <property type="evidence" value="ECO:0007669"/>
    <property type="project" value="InterPro"/>
</dbReference>
<keyword evidence="4" id="KW-1185">Reference proteome</keyword>
<organism evidence="3 4">
    <name type="scientific">Marine Group I thaumarchaeote SCGC AAA799-P11</name>
    <dbReference type="NCBI Taxonomy" id="1502295"/>
    <lineage>
        <taxon>Archaea</taxon>
        <taxon>Nitrososphaerota</taxon>
        <taxon>Marine Group I</taxon>
    </lineage>
</organism>
<comment type="caution">
    <text evidence="3">The sequence shown here is derived from an EMBL/GenBank/DDBJ whole genome shotgun (WGS) entry which is preliminary data.</text>
</comment>
<accession>A0A087RSG7</accession>
<dbReference type="Proteomes" id="UP000029387">
    <property type="component" value="Unassembled WGS sequence"/>
</dbReference>
<name>A0A087RSG7_9ARCH</name>
<dbReference type="InterPro" id="IPR008490">
    <property type="entry name" value="Transposase_InsH_N"/>
</dbReference>
<dbReference type="InterPro" id="IPR002559">
    <property type="entry name" value="Transposase_11"/>
</dbReference>
<evidence type="ECO:0000313" key="4">
    <source>
        <dbReference type="Proteomes" id="UP000029387"/>
    </source>
</evidence>
<dbReference type="EMBL" id="JOSZ01000050">
    <property type="protein sequence ID" value="KFM16421.1"/>
    <property type="molecule type" value="Genomic_DNA"/>
</dbReference>
<reference evidence="3 4" key="1">
    <citation type="submission" date="2014-06" db="EMBL/GenBank/DDBJ databases">
        <authorList>
            <person name="Ngugi D.K."/>
            <person name="Blom J."/>
            <person name="Alam I."/>
            <person name="Rashid M."/>
            <person name="Baalawi W."/>
            <person name="Zhang G."/>
            <person name="Hikmawan T."/>
            <person name="Guan Y."/>
            <person name="Antunes A."/>
            <person name="Siam R."/>
            <person name="El-Dorry H."/>
            <person name="Bajic V."/>
            <person name="Stingl U."/>
        </authorList>
    </citation>
    <scope>NUCLEOTIDE SEQUENCE [LARGE SCALE GENOMIC DNA]</scope>
    <source>
        <strain evidence="3">SCGC AAA799-P11</strain>
    </source>
</reference>
<protein>
    <submittedName>
        <fullName evidence="3">Transposase IS4 family protein</fullName>
    </submittedName>
</protein>
<dbReference type="AlphaFoldDB" id="A0A087RSG7"/>
<evidence type="ECO:0000259" key="2">
    <source>
        <dbReference type="Pfam" id="PF05598"/>
    </source>
</evidence>
<feature type="domain" description="Transposase IS4-like" evidence="1">
    <location>
        <begin position="126"/>
        <end position="312"/>
    </location>
</feature>
<sequence length="334" mass="38492">MTNHVKIPSKIRCESFLIGVLYMLGTLSLYEDVTRRGRPYVYPTVMMLQLLIIKTWMRIPSNNMLHYFLSLDTSQNRKIRSICNLDNLPDRRTFDRRFKIIPLKEIIGTMGSVFLSEKIVENTTASLDSSLIKAKGPVWHKSDMKQNRIPIAGIDIHARWGFSKTRGWVFGYKLHMSCSTGRLIVPLSADFTTANIADCQMYRSLVDSLAGMLQNIIADPAYDDGKLYQYSKENNLRLICPIKKYDSTPPDRLKLVEFYESVEGQEIYSDRKISIEPLFEILKSTFGIRVMPAKGFENTRSFVLVCVLAYQLMVYYNCVTGMENPRIIKRMLCN</sequence>
<dbReference type="Pfam" id="PF01609">
    <property type="entry name" value="DDE_Tnp_1"/>
    <property type="match status" value="1"/>
</dbReference>
<feature type="domain" description="Transposase InsH N-terminal" evidence="2">
    <location>
        <begin position="29"/>
        <end position="96"/>
    </location>
</feature>
<proteinExistence type="predicted"/>
<dbReference type="Pfam" id="PF05598">
    <property type="entry name" value="DUF772"/>
    <property type="match status" value="1"/>
</dbReference>
<dbReference type="GO" id="GO:0003677">
    <property type="term" value="F:DNA binding"/>
    <property type="evidence" value="ECO:0007669"/>
    <property type="project" value="InterPro"/>
</dbReference>
<evidence type="ECO:0000313" key="3">
    <source>
        <dbReference type="EMBL" id="KFM16421.1"/>
    </source>
</evidence>